<dbReference type="SMR" id="A0A6M3FWK4"/>
<reference evidence="1" key="1">
    <citation type="journal article" date="2020" name="Angew. Chem. Int. Ed. Engl.">
        <title>Refactoring the Concise Biosynthetic Pathway of Cyanogramide Unveils Spirooxindole Formation Catalyzed by a P450 Enzyme.</title>
        <authorList>
            <person name="Zhu Y."/>
            <person name="Zhang Q."/>
            <person name="Fang C."/>
            <person name="Zhang Y."/>
            <person name="Ma L."/>
            <person name="Liu Z."/>
            <person name="Zhai S."/>
            <person name="Peng J."/>
            <person name="Zhang L."/>
            <person name="Zhu W."/>
            <person name="Zhang C."/>
        </authorList>
    </citation>
    <scope>NUCLEOTIDE SEQUENCE</scope>
    <source>
        <strain evidence="1">WH1-2216-6</strain>
    </source>
</reference>
<dbReference type="Pfam" id="PF13489">
    <property type="entry name" value="Methyltransf_23"/>
    <property type="match status" value="1"/>
</dbReference>
<evidence type="ECO:0000313" key="1">
    <source>
        <dbReference type="EMBL" id="QIC03955.1"/>
    </source>
</evidence>
<sequence>MILDSGRNNGVNWERYWRDVTSDAGTPSPPWHFGSGAEMAPYLPVMLDHLAPELPLVDLGCGDGLLTDHLARHYPVVVGVDVSPAAIAAARGRARPGLSFDVLDATDVEAAARLRATVGEANVHLRGVLHAMDPADWPAALTTLATLTGRRGRVFDIEITPAFSDAVEEMLGKFAAPPPGMAAVARSGLRPTELDSPSLRALYEDTGWTVVAAEELTGRSTMRLPDGSYFEYPFTYLVAGRR</sequence>
<protein>
    <submittedName>
        <fullName evidence="1">CyaF</fullName>
    </submittedName>
</protein>
<dbReference type="InterPro" id="IPR029063">
    <property type="entry name" value="SAM-dependent_MTases_sf"/>
</dbReference>
<organism evidence="1">
    <name type="scientific">Actinoalloteichus cyanogriseus</name>
    <name type="common">Streptomyces caeruleus</name>
    <dbReference type="NCBI Taxonomy" id="2893586"/>
    <lineage>
        <taxon>Bacteria</taxon>
        <taxon>Bacillati</taxon>
        <taxon>Actinomycetota</taxon>
        <taxon>Actinomycetes</taxon>
        <taxon>Pseudonocardiales</taxon>
        <taxon>Pseudonocardiaceae</taxon>
        <taxon>Actinoalloteichus</taxon>
    </lineage>
</organism>
<dbReference type="AlphaFoldDB" id="A0A6M3FWK4"/>
<dbReference type="Gene3D" id="3.40.50.150">
    <property type="entry name" value="Vaccinia Virus protein VP39"/>
    <property type="match status" value="1"/>
</dbReference>
<proteinExistence type="predicted"/>
<dbReference type="SUPFAM" id="SSF53335">
    <property type="entry name" value="S-adenosyl-L-methionine-dependent methyltransferases"/>
    <property type="match status" value="1"/>
</dbReference>
<accession>A0A6M3FWK4</accession>
<name>A0A6M3FWK4_ACTCY</name>
<dbReference type="EMBL" id="MK388866">
    <property type="protein sequence ID" value="QIC03955.1"/>
    <property type="molecule type" value="Genomic_DNA"/>
</dbReference>